<dbReference type="GO" id="GO:0003697">
    <property type="term" value="F:single-stranded DNA binding"/>
    <property type="evidence" value="ECO:0007669"/>
    <property type="project" value="InterPro"/>
</dbReference>
<dbReference type="InterPro" id="IPR034154">
    <property type="entry name" value="TOPRIM_DnaG/twinkle"/>
</dbReference>
<dbReference type="EMBL" id="CAJNRE010003493">
    <property type="protein sequence ID" value="CAF2022724.1"/>
    <property type="molecule type" value="Genomic_DNA"/>
</dbReference>
<accession>A0A816MXE0</accession>
<dbReference type="Pfam" id="PF13481">
    <property type="entry name" value="AAA_25"/>
    <property type="match status" value="1"/>
</dbReference>
<evidence type="ECO:0000259" key="2">
    <source>
        <dbReference type="PROSITE" id="PS51199"/>
    </source>
</evidence>
<dbReference type="CDD" id="cd01029">
    <property type="entry name" value="TOPRIM_primases"/>
    <property type="match status" value="1"/>
</dbReference>
<dbReference type="AlphaFoldDB" id="A0A816MXE0"/>
<organism evidence="5 6">
    <name type="scientific">Rotaria magnacalcarata</name>
    <dbReference type="NCBI Taxonomy" id="392030"/>
    <lineage>
        <taxon>Eukaryota</taxon>
        <taxon>Metazoa</taxon>
        <taxon>Spiralia</taxon>
        <taxon>Gnathifera</taxon>
        <taxon>Rotifera</taxon>
        <taxon>Eurotatoria</taxon>
        <taxon>Bdelloidea</taxon>
        <taxon>Philodinida</taxon>
        <taxon>Philodinidae</taxon>
        <taxon>Rotaria</taxon>
    </lineage>
</organism>
<dbReference type="Proteomes" id="UP000663834">
    <property type="component" value="Unassembled WGS sequence"/>
</dbReference>
<dbReference type="InterPro" id="IPR027032">
    <property type="entry name" value="Twinkle-like"/>
</dbReference>
<dbReference type="OrthoDB" id="275278at2759"/>
<dbReference type="EMBL" id="CAJNOV010000162">
    <property type="protein sequence ID" value="CAF1007519.1"/>
    <property type="molecule type" value="Genomic_DNA"/>
</dbReference>
<dbReference type="PANTHER" id="PTHR12873:SF0">
    <property type="entry name" value="TWINKLE MTDNA HELICASE"/>
    <property type="match status" value="1"/>
</dbReference>
<dbReference type="EMBL" id="CAJNOW010013566">
    <property type="protein sequence ID" value="CAF1622201.1"/>
    <property type="molecule type" value="Genomic_DNA"/>
</dbReference>
<gene>
    <name evidence="3" type="ORF">CJN711_LOCUS2664</name>
    <name evidence="4" type="ORF">KQP761_LOCUS24814</name>
    <name evidence="5" type="ORF">MBJ925_LOCUS9345</name>
</gene>
<name>A0A816MXE0_9BILA</name>
<evidence type="ECO:0000313" key="6">
    <source>
        <dbReference type="Proteomes" id="UP000663824"/>
    </source>
</evidence>
<dbReference type="GO" id="GO:0006264">
    <property type="term" value="P:mitochondrial DNA replication"/>
    <property type="evidence" value="ECO:0007669"/>
    <property type="project" value="TreeGrafter"/>
</dbReference>
<evidence type="ECO:0000313" key="3">
    <source>
        <dbReference type="EMBL" id="CAF1007519.1"/>
    </source>
</evidence>
<dbReference type="InterPro" id="IPR007694">
    <property type="entry name" value="DNA_helicase_DnaB-like_C"/>
</dbReference>
<protein>
    <recommendedName>
        <fullName evidence="2">SF4 helicase domain-containing protein</fullName>
    </recommendedName>
</protein>
<reference evidence="5" key="1">
    <citation type="submission" date="2021-02" db="EMBL/GenBank/DDBJ databases">
        <authorList>
            <person name="Nowell W R."/>
        </authorList>
    </citation>
    <scope>NUCLEOTIDE SEQUENCE</scope>
</reference>
<dbReference type="GO" id="GO:0043139">
    <property type="term" value="F:5'-3' DNA helicase activity"/>
    <property type="evidence" value="ECO:0007669"/>
    <property type="project" value="InterPro"/>
</dbReference>
<feature type="domain" description="SF4 helicase" evidence="2">
    <location>
        <begin position="349"/>
        <end position="601"/>
    </location>
</feature>
<proteinExistence type="predicted"/>
<dbReference type="Gene3D" id="3.40.50.300">
    <property type="entry name" value="P-loop containing nucleotide triphosphate hydrolases"/>
    <property type="match status" value="1"/>
</dbReference>
<dbReference type="PANTHER" id="PTHR12873">
    <property type="entry name" value="T7-LIKE MITOCHONDRIAL DNA HELICASE"/>
    <property type="match status" value="1"/>
</dbReference>
<dbReference type="SUPFAM" id="SSF52540">
    <property type="entry name" value="P-loop containing nucleoside triphosphate hydrolases"/>
    <property type="match status" value="1"/>
</dbReference>
<dbReference type="PROSITE" id="PS51199">
    <property type="entry name" value="SF4_HELICASE"/>
    <property type="match status" value="1"/>
</dbReference>
<dbReference type="GO" id="GO:0005524">
    <property type="term" value="F:ATP binding"/>
    <property type="evidence" value="ECO:0007669"/>
    <property type="project" value="InterPro"/>
</dbReference>
<dbReference type="CDD" id="cd01122">
    <property type="entry name" value="Twinkle_C"/>
    <property type="match status" value="1"/>
</dbReference>
<evidence type="ECO:0000313" key="4">
    <source>
        <dbReference type="EMBL" id="CAF1622201.1"/>
    </source>
</evidence>
<dbReference type="InterPro" id="IPR027417">
    <property type="entry name" value="P-loop_NTPase"/>
</dbReference>
<sequence length="621" mass="70614">MLSALIFRSTSNYLFVNPSIKQLFHSFNSINAPLSVKQPLIDPNPPLVGQAIEIKEFLRQNSISFDESWTCIKALCCRSTNKPSGFIHIGKERGDFACLKCATSGTWEDFKSQLQNLRSRTFCPKASLPLILLPDEERDIWGKSKAIADCDKDVLDITLSRYGFNEEYTLSTDTLQRYGLRIYQDQLIAPLYDADRSLVNIVVLDPISQTNTKPLKLTVPFGLNLLSARNAEIMLVDSIWDALCVYQTTGKVAIALPSAKFSIRMNMIFEHLRKIHIWCSNDKALAFRLANVLSPHRCFMITYPMNAQGAFMSGHNLKTIMNESFAVINKCIEQFDTFRDLIRDELLQRTRFAGLTWQRFPMLTQILKGHRAGELTVLTGSTGCGKTTFLSEYSLDLCLQGLSTLFGSFEIQTHRLAKVMLTQYSGLNLSKNMDAFDKFADQFARIPMFFMTFHGQESIDKVIHTMGNAVAIHDIKHVIIDNLQFMMGMDYSNGDRFFKQDTLIHRFRNFATNNKCHVTIVIHPRKEEDEGLTISSIFGSAKVSQESDNILIIQQKKLSTANGGNIKYLQVAKNRFDGQLGRFALRFDKERLSFSRPAFSRDDSNIESDDHELRQSIPVEQ</sequence>
<feature type="region of interest" description="Disordered" evidence="1">
    <location>
        <begin position="600"/>
        <end position="621"/>
    </location>
</feature>
<evidence type="ECO:0000256" key="1">
    <source>
        <dbReference type="SAM" id="MobiDB-lite"/>
    </source>
</evidence>
<dbReference type="GO" id="GO:0005739">
    <property type="term" value="C:mitochondrion"/>
    <property type="evidence" value="ECO:0007669"/>
    <property type="project" value="TreeGrafter"/>
</dbReference>
<dbReference type="Proteomes" id="UP000663855">
    <property type="component" value="Unassembled WGS sequence"/>
</dbReference>
<evidence type="ECO:0000313" key="5">
    <source>
        <dbReference type="EMBL" id="CAF2022724.1"/>
    </source>
</evidence>
<comment type="caution">
    <text evidence="5">The sequence shown here is derived from an EMBL/GenBank/DDBJ whole genome shotgun (WGS) entry which is preliminary data.</text>
</comment>
<dbReference type="Proteomes" id="UP000663824">
    <property type="component" value="Unassembled WGS sequence"/>
</dbReference>